<dbReference type="SUPFAM" id="SSF53335">
    <property type="entry name" value="S-adenosyl-L-methionine-dependent methyltransferases"/>
    <property type="match status" value="1"/>
</dbReference>
<dbReference type="InterPro" id="IPR038375">
    <property type="entry name" value="NDUFAF7_sf"/>
</dbReference>
<organism evidence="3 4">
    <name type="scientific">Cerasicoccus arenae</name>
    <dbReference type="NCBI Taxonomy" id="424488"/>
    <lineage>
        <taxon>Bacteria</taxon>
        <taxon>Pseudomonadati</taxon>
        <taxon>Verrucomicrobiota</taxon>
        <taxon>Opitutia</taxon>
        <taxon>Puniceicoccales</taxon>
        <taxon>Cerasicoccaceae</taxon>
        <taxon>Cerasicoccus</taxon>
    </lineage>
</organism>
<dbReference type="InterPro" id="IPR029063">
    <property type="entry name" value="SAM-dependent_MTases_sf"/>
</dbReference>
<dbReference type="Gene3D" id="3.40.50.12710">
    <property type="match status" value="1"/>
</dbReference>
<dbReference type="Proteomes" id="UP000642829">
    <property type="component" value="Unassembled WGS sequence"/>
</dbReference>
<keyword evidence="4" id="KW-1185">Reference proteome</keyword>
<name>A0A8J3DB55_9BACT</name>
<dbReference type="Pfam" id="PF02636">
    <property type="entry name" value="Methyltransf_28"/>
    <property type="match status" value="1"/>
</dbReference>
<keyword evidence="1 3" id="KW-0489">Methyltransferase</keyword>
<dbReference type="RefSeq" id="WP_189513005.1">
    <property type="nucleotide sequence ID" value="NZ_BMXG01000006.1"/>
</dbReference>
<evidence type="ECO:0000256" key="2">
    <source>
        <dbReference type="ARBA" id="ARBA00022679"/>
    </source>
</evidence>
<sequence length="336" mass="37082">MEMGGFWLEKYIAEGGGAITFAQFMALALYHPEHGYYAAQIDDVGRAGDFSTSATLCPAFGEAIASWALARSHEDFPMNDFALIELGAGNGQLAESFLTAWRKNNGPAVPYIAIDVSTRLRPMLAARAEQVGFLIQDNLPAALAAANGRALIFSNELVDAFPARQLCWDDNDWREVGLCLEGGALVEEILPFTDAVDAEAPAEPRSGQCIFIHPSYHEWLRSELAHWHHGRMLTIDYGAARPAAECRAYLGQERREGSEVYKQAGQQDITCDVNFADLQRWGEQLGWQTIFRETQGDFLENWLSDAASRAKIDAVLGFLMNPFAAGGAFLALEQRR</sequence>
<dbReference type="GO" id="GO:0032259">
    <property type="term" value="P:methylation"/>
    <property type="evidence" value="ECO:0007669"/>
    <property type="project" value="UniProtKB-KW"/>
</dbReference>
<dbReference type="EMBL" id="BMXG01000006">
    <property type="protein sequence ID" value="GHB97928.1"/>
    <property type="molecule type" value="Genomic_DNA"/>
</dbReference>
<evidence type="ECO:0000313" key="4">
    <source>
        <dbReference type="Proteomes" id="UP000642829"/>
    </source>
</evidence>
<gene>
    <name evidence="3" type="ORF">GCM10007047_12320</name>
</gene>
<protein>
    <submittedName>
        <fullName evidence="3">SAM-dependent methyltransferase</fullName>
    </submittedName>
</protein>
<dbReference type="GO" id="GO:0035243">
    <property type="term" value="F:protein-arginine omega-N symmetric methyltransferase activity"/>
    <property type="evidence" value="ECO:0007669"/>
    <property type="project" value="TreeGrafter"/>
</dbReference>
<dbReference type="PANTHER" id="PTHR12049:SF7">
    <property type="entry name" value="PROTEIN ARGININE METHYLTRANSFERASE NDUFAF7, MITOCHONDRIAL"/>
    <property type="match status" value="1"/>
</dbReference>
<comment type="caution">
    <text evidence="3">The sequence shown here is derived from an EMBL/GenBank/DDBJ whole genome shotgun (WGS) entry which is preliminary data.</text>
</comment>
<evidence type="ECO:0000313" key="3">
    <source>
        <dbReference type="EMBL" id="GHB97928.1"/>
    </source>
</evidence>
<dbReference type="InterPro" id="IPR003788">
    <property type="entry name" value="NDUFAF7"/>
</dbReference>
<reference evidence="3" key="1">
    <citation type="journal article" date="2014" name="Int. J. Syst. Evol. Microbiol.">
        <title>Complete genome sequence of Corynebacterium casei LMG S-19264T (=DSM 44701T), isolated from a smear-ripened cheese.</title>
        <authorList>
            <consortium name="US DOE Joint Genome Institute (JGI-PGF)"/>
            <person name="Walter F."/>
            <person name="Albersmeier A."/>
            <person name="Kalinowski J."/>
            <person name="Ruckert C."/>
        </authorList>
    </citation>
    <scope>NUCLEOTIDE SEQUENCE</scope>
    <source>
        <strain evidence="3">KCTC 12870</strain>
    </source>
</reference>
<dbReference type="PANTHER" id="PTHR12049">
    <property type="entry name" value="PROTEIN ARGININE METHYLTRANSFERASE NDUFAF7, MITOCHONDRIAL"/>
    <property type="match status" value="1"/>
</dbReference>
<dbReference type="AlphaFoldDB" id="A0A8J3DB55"/>
<evidence type="ECO:0000256" key="1">
    <source>
        <dbReference type="ARBA" id="ARBA00022603"/>
    </source>
</evidence>
<keyword evidence="2" id="KW-0808">Transferase</keyword>
<proteinExistence type="predicted"/>
<reference evidence="3" key="2">
    <citation type="submission" date="2020-09" db="EMBL/GenBank/DDBJ databases">
        <authorList>
            <person name="Sun Q."/>
            <person name="Kim S."/>
        </authorList>
    </citation>
    <scope>NUCLEOTIDE SEQUENCE</scope>
    <source>
        <strain evidence="3">KCTC 12870</strain>
    </source>
</reference>
<accession>A0A8J3DB55</accession>